<dbReference type="SUPFAM" id="SSF81301">
    <property type="entry name" value="Nucleotidyltransferase"/>
    <property type="match status" value="1"/>
</dbReference>
<keyword evidence="2" id="KW-1185">Reference proteome</keyword>
<dbReference type="Proteomes" id="UP000690515">
    <property type="component" value="Unassembled WGS sequence"/>
</dbReference>
<dbReference type="Pfam" id="PF10706">
    <property type="entry name" value="Aminoglyc_resit"/>
    <property type="match status" value="1"/>
</dbReference>
<comment type="caution">
    <text evidence="1">The sequence shown here is derived from an EMBL/GenBank/DDBJ whole genome shotgun (WGS) entry which is preliminary data.</text>
</comment>
<evidence type="ECO:0000313" key="1">
    <source>
        <dbReference type="EMBL" id="MBU2712467.1"/>
    </source>
</evidence>
<dbReference type="InterPro" id="IPR019646">
    <property type="entry name" value="Aminoglyc_AdlTrfase"/>
</dbReference>
<dbReference type="RefSeq" id="WP_215820696.1">
    <property type="nucleotide sequence ID" value="NZ_JAGSOY010000039.1"/>
</dbReference>
<reference evidence="1 2" key="1">
    <citation type="submission" date="2021-04" db="EMBL/GenBank/DDBJ databases">
        <authorList>
            <person name="Pira H."/>
            <person name="Risdian C."/>
            <person name="Wink J."/>
        </authorList>
    </citation>
    <scope>NUCLEOTIDE SEQUENCE [LARGE SCALE GENOMIC DNA]</scope>
    <source>
        <strain evidence="1 2">WH53</strain>
    </source>
</reference>
<dbReference type="EMBL" id="JAGSOY010000039">
    <property type="protein sequence ID" value="MBU2712467.1"/>
    <property type="molecule type" value="Genomic_DNA"/>
</dbReference>
<name>A0ABS5ZHI2_9GAMM</name>
<organism evidence="1 2">
    <name type="scientific">Zooshikella harenae</name>
    <dbReference type="NCBI Taxonomy" id="2827238"/>
    <lineage>
        <taxon>Bacteria</taxon>
        <taxon>Pseudomonadati</taxon>
        <taxon>Pseudomonadota</taxon>
        <taxon>Gammaproteobacteria</taxon>
        <taxon>Oceanospirillales</taxon>
        <taxon>Zooshikellaceae</taxon>
        <taxon>Zooshikella</taxon>
    </lineage>
</organism>
<accession>A0ABS5ZHI2</accession>
<proteinExistence type="predicted"/>
<dbReference type="Gene3D" id="3.30.460.40">
    <property type="match status" value="1"/>
</dbReference>
<gene>
    <name evidence="1" type="ORF">KCG35_15475</name>
</gene>
<evidence type="ECO:0000313" key="2">
    <source>
        <dbReference type="Proteomes" id="UP000690515"/>
    </source>
</evidence>
<protein>
    <submittedName>
        <fullName evidence="1">MazG-related protein</fullName>
    </submittedName>
</protein>
<dbReference type="InterPro" id="IPR043519">
    <property type="entry name" value="NT_sf"/>
</dbReference>
<sequence length="160" mass="18074">MSEKVKKALIWIRGILESESIQYQVVGGLAVRIHGGTRPVADIDIYIPKSSASKLLQHVQPYISKPLTHYVEEAWDLEYFQLIYEGQKIEIGLSPGTKIFDKRTSKWLELEIDYGVSVNGIYEGDEVPVMPIPALVAYKSVLDRDVDRIDVAELTQTLAR</sequence>